<organism evidence="2 3">
    <name type="scientific">Pseudolycoriella hygida</name>
    <dbReference type="NCBI Taxonomy" id="35572"/>
    <lineage>
        <taxon>Eukaryota</taxon>
        <taxon>Metazoa</taxon>
        <taxon>Ecdysozoa</taxon>
        <taxon>Arthropoda</taxon>
        <taxon>Hexapoda</taxon>
        <taxon>Insecta</taxon>
        <taxon>Pterygota</taxon>
        <taxon>Neoptera</taxon>
        <taxon>Endopterygota</taxon>
        <taxon>Diptera</taxon>
        <taxon>Nematocera</taxon>
        <taxon>Sciaroidea</taxon>
        <taxon>Sciaridae</taxon>
        <taxon>Pseudolycoriella</taxon>
    </lineage>
</organism>
<keyword evidence="1" id="KW-0732">Signal</keyword>
<accession>A0A9Q0N1P8</accession>
<proteinExistence type="predicted"/>
<dbReference type="InterPro" id="IPR017946">
    <property type="entry name" value="PLC-like_Pdiesterase_TIM-brl"/>
</dbReference>
<dbReference type="PANTHER" id="PTHR13593:SF103">
    <property type="entry name" value="RE10370P"/>
    <property type="match status" value="1"/>
</dbReference>
<dbReference type="OrthoDB" id="2015280at2759"/>
<dbReference type="PROSITE" id="PS50007">
    <property type="entry name" value="PIPLC_X_DOMAIN"/>
    <property type="match status" value="1"/>
</dbReference>
<feature type="chain" id="PRO_5040435660" evidence="1">
    <location>
        <begin position="25"/>
        <end position="455"/>
    </location>
</feature>
<dbReference type="Gene3D" id="3.20.20.190">
    <property type="entry name" value="Phosphatidylinositol (PI) phosphodiesterase"/>
    <property type="match status" value="1"/>
</dbReference>
<dbReference type="SUPFAM" id="SSF51695">
    <property type="entry name" value="PLC-like phosphodiesterases"/>
    <property type="match status" value="1"/>
</dbReference>
<feature type="signal peptide" evidence="1">
    <location>
        <begin position="1"/>
        <end position="24"/>
    </location>
</feature>
<evidence type="ECO:0000256" key="1">
    <source>
        <dbReference type="SAM" id="SignalP"/>
    </source>
</evidence>
<keyword evidence="3" id="KW-1185">Reference proteome</keyword>
<dbReference type="AlphaFoldDB" id="A0A9Q0N1P8"/>
<protein>
    <submittedName>
        <fullName evidence="2">Uncharacterized protein</fullName>
    </submittedName>
</protein>
<dbReference type="Proteomes" id="UP001151699">
    <property type="component" value="Chromosome B"/>
</dbReference>
<evidence type="ECO:0000313" key="3">
    <source>
        <dbReference type="Proteomes" id="UP001151699"/>
    </source>
</evidence>
<name>A0A9Q0N1P8_9DIPT</name>
<dbReference type="PANTHER" id="PTHR13593">
    <property type="match status" value="1"/>
</dbReference>
<dbReference type="EMBL" id="WJQU01000002">
    <property type="protein sequence ID" value="KAJ6642033.1"/>
    <property type="molecule type" value="Genomic_DNA"/>
</dbReference>
<sequence>MIRTQPLPQLILFVLLCVVKRSVGHNPISDYSSCPVYLTISSNSKNVKDSPILINWGPACENPPKWIGLYDKDPSISNDNPRAYIETQRKPDGIFETNVTIGQIKLPDGWNRGDVLKEPPKQNGGKCLPFYVAAFDAKTLRSIDCLKIQPNWMKSNKHLMDVPLKNMFIPGTHCSGCFYKKSKAQNVLVEKFGFTQNFDVWTQLVLGIRYLDISLGFNAKHDDRRNQANKFWVVNDNLFITPISYILEDVKKFVLLSQELVIIEFHQFPIDFNRERHIQFLKYLENKLGDIAFINDHSSNSYDLTINQMKTNGRLLLITYNEPEMEKETDIIWPCWKRFSTKDLKQTEIREYMRKVFSRKYEGSPDEQIGWSFFGRQSVESSYMDGYSLLTSRERANYINHNISIWLGGTWSLSANVVALDYFYNTNLVDMAIHTNHHKSSQTTDLVSFDMVDDG</sequence>
<dbReference type="GO" id="GO:0008081">
    <property type="term" value="F:phosphoric diester hydrolase activity"/>
    <property type="evidence" value="ECO:0007669"/>
    <property type="project" value="InterPro"/>
</dbReference>
<dbReference type="GO" id="GO:0006629">
    <property type="term" value="P:lipid metabolic process"/>
    <property type="evidence" value="ECO:0007669"/>
    <property type="project" value="InterPro"/>
</dbReference>
<evidence type="ECO:0000313" key="2">
    <source>
        <dbReference type="EMBL" id="KAJ6642033.1"/>
    </source>
</evidence>
<reference evidence="2" key="1">
    <citation type="submission" date="2022-07" db="EMBL/GenBank/DDBJ databases">
        <authorList>
            <person name="Trinca V."/>
            <person name="Uliana J.V.C."/>
            <person name="Torres T.T."/>
            <person name="Ward R.J."/>
            <person name="Monesi N."/>
        </authorList>
    </citation>
    <scope>NUCLEOTIDE SEQUENCE</scope>
    <source>
        <strain evidence="2">HSMRA1968</strain>
        <tissue evidence="2">Whole embryos</tissue>
    </source>
</reference>
<gene>
    <name evidence="2" type="ORF">Bhyg_06979</name>
</gene>
<dbReference type="InterPro" id="IPR051057">
    <property type="entry name" value="PI-PLC_domain"/>
</dbReference>
<comment type="caution">
    <text evidence="2">The sequence shown here is derived from an EMBL/GenBank/DDBJ whole genome shotgun (WGS) entry which is preliminary data.</text>
</comment>